<reference evidence="10 11" key="1">
    <citation type="submission" date="2016-12" db="EMBL/GenBank/DDBJ databases">
        <title>Complete genome sequence of Thauera chlorobenzoica, a Betaproteobacterium degrading haloaromatics anaerobically to CO2 and halides.</title>
        <authorList>
            <person name="Goris T."/>
            <person name="Mergelsberg M."/>
            <person name="Boll M."/>
        </authorList>
    </citation>
    <scope>NUCLEOTIDE SEQUENCE [LARGE SCALE GENOMIC DNA]</scope>
    <source>
        <strain evidence="10 11">3CB1</strain>
    </source>
</reference>
<dbReference type="InterPro" id="IPR023753">
    <property type="entry name" value="FAD/NAD-binding_dom"/>
</dbReference>
<comment type="cofactor">
    <cofactor evidence="1">
        <name>FMN</name>
        <dbReference type="ChEBI" id="CHEBI:58210"/>
    </cofactor>
</comment>
<dbReference type="Pfam" id="PF00724">
    <property type="entry name" value="Oxidored_FMN"/>
    <property type="match status" value="1"/>
</dbReference>
<evidence type="ECO:0000256" key="8">
    <source>
        <dbReference type="ARBA" id="ARBA00023004"/>
    </source>
</evidence>
<dbReference type="GO" id="GO:0046872">
    <property type="term" value="F:metal ion binding"/>
    <property type="evidence" value="ECO:0007669"/>
    <property type="project" value="UniProtKB-KW"/>
</dbReference>
<dbReference type="EMBL" id="CP018839">
    <property type="protein sequence ID" value="APR04737.1"/>
    <property type="molecule type" value="Genomic_DNA"/>
</dbReference>
<keyword evidence="6" id="KW-0479">Metal-binding</keyword>
<accession>A0A1H5XA87</accession>
<dbReference type="PANTHER" id="PTHR42917:SF2">
    <property type="entry name" value="2,4-DIENOYL-COA REDUCTASE [(2E)-ENOYL-COA-PRODUCING]"/>
    <property type="match status" value="1"/>
</dbReference>
<dbReference type="Gene3D" id="3.50.50.60">
    <property type="entry name" value="FAD/NAD(P)-binding domain"/>
    <property type="match status" value="1"/>
</dbReference>
<evidence type="ECO:0000256" key="4">
    <source>
        <dbReference type="ARBA" id="ARBA00022630"/>
    </source>
</evidence>
<dbReference type="InterPro" id="IPR001155">
    <property type="entry name" value="OxRdtase_FMN_N"/>
</dbReference>
<evidence type="ECO:0000313" key="10">
    <source>
        <dbReference type="EMBL" id="APR04737.1"/>
    </source>
</evidence>
<evidence type="ECO:0000313" key="11">
    <source>
        <dbReference type="Proteomes" id="UP000185739"/>
    </source>
</evidence>
<dbReference type="CDD" id="cd02803">
    <property type="entry name" value="OYE_like_FMN_family"/>
    <property type="match status" value="1"/>
</dbReference>
<sequence length="656" mass="72619">MALPGELKLPHLFKPGRIGRYATKNMVKYGACCVSNYNTRDGFITPRELARTRVIAGTGAGIITNQGAYPDPLGEGKAYFRQVALFDDKFLPQFETIAQYIHDNGAVAIQQILHAGRYGGIDLGYCIQPSVVPQTLPHFRPPRELTKEQIRAIVVQHAEAAKRAIRAGFDGTEVTSFMGYLLANFNSRFTNQRSDEYGGSIENRGRFMRELIDAIKQATPEHPLVVRLNGAELMDKWGGNSEDECFELMQQAVDCGVDMISVTVGWQEAPESSIGRDVAPGHWNYLAAKAKKLFPNTLITFGNRLPDPVMANQCIAEGVFDYWEVCRPMLADPELLHKAAEDRLDEVRRCIGSLNCLSRLFRDLPYTCAMNPALGHEVEPEYHVTPAAVKKKIMIIGAGPAGMEAAITAKRRGHDVTVFEKGERIGGSLVGYASNDLARPDDLLSVVRYYETMARKMEIDVRFNTEANAKFMRSILHQFDVCIVAAGSRTDFKAYRHLDGRERLVDALDVAAGKIVPGRRVVVVGAGKIGLTLAESLCKQGHEVVIVEEEKRIAGDVMPSFKWRHSAWIEELEIRTLTSSQLARVSAEGATIRNAQGEEIFVAADSVIVSGPRQANHDLFHEFQWMIDELHGAGDAVIARGLDAAIHEGYRLGVRI</sequence>
<dbReference type="OrthoDB" id="8521686at2"/>
<dbReference type="InterPro" id="IPR013785">
    <property type="entry name" value="Aldolase_TIM"/>
</dbReference>
<dbReference type="Gene3D" id="3.20.20.70">
    <property type="entry name" value="Aldolase class I"/>
    <property type="match status" value="1"/>
</dbReference>
<dbReference type="GO" id="GO:0016491">
    <property type="term" value="F:oxidoreductase activity"/>
    <property type="evidence" value="ECO:0007669"/>
    <property type="project" value="UniProtKB-KW"/>
</dbReference>
<keyword evidence="4" id="KW-0285">Flavoprotein</keyword>
<keyword evidence="7" id="KW-0560">Oxidoreductase</keyword>
<name>A0A1H5XA87_9RHOO</name>
<gene>
    <name evidence="10" type="ORF">Tchl_1890</name>
</gene>
<comment type="similarity">
    <text evidence="3">In the N-terminal section; belongs to the NADH:flavin oxidoreductase/NADH oxidase family.</text>
</comment>
<keyword evidence="9" id="KW-0411">Iron-sulfur</keyword>
<dbReference type="SUPFAM" id="SSF51905">
    <property type="entry name" value="FAD/NAD(P)-binding domain"/>
    <property type="match status" value="1"/>
</dbReference>
<evidence type="ECO:0000256" key="2">
    <source>
        <dbReference type="ARBA" id="ARBA00001966"/>
    </source>
</evidence>
<protein>
    <submittedName>
        <fullName evidence="10">Old yellow enzyme family FMN protein</fullName>
    </submittedName>
</protein>
<dbReference type="RefSeq" id="WP_075149674.1">
    <property type="nucleotide sequence ID" value="NZ_CP018839.1"/>
</dbReference>
<dbReference type="AlphaFoldDB" id="A0A1H5XA87"/>
<dbReference type="Pfam" id="PF07992">
    <property type="entry name" value="Pyr_redox_2"/>
    <property type="match status" value="1"/>
</dbReference>
<dbReference type="SUPFAM" id="SSF51395">
    <property type="entry name" value="FMN-linked oxidoreductases"/>
    <property type="match status" value="1"/>
</dbReference>
<dbReference type="PANTHER" id="PTHR42917">
    <property type="entry name" value="2,4-DIENOYL-COA REDUCTASE"/>
    <property type="match status" value="1"/>
</dbReference>
<dbReference type="Proteomes" id="UP000185739">
    <property type="component" value="Chromosome"/>
</dbReference>
<comment type="cofactor">
    <cofactor evidence="2">
        <name>[4Fe-4S] cluster</name>
        <dbReference type="ChEBI" id="CHEBI:49883"/>
    </cofactor>
</comment>
<dbReference type="KEGG" id="tcl:Tchl_1890"/>
<evidence type="ECO:0000256" key="9">
    <source>
        <dbReference type="ARBA" id="ARBA00023014"/>
    </source>
</evidence>
<organism evidence="10 11">
    <name type="scientific">Thauera chlorobenzoica</name>
    <dbReference type="NCBI Taxonomy" id="96773"/>
    <lineage>
        <taxon>Bacteria</taxon>
        <taxon>Pseudomonadati</taxon>
        <taxon>Pseudomonadota</taxon>
        <taxon>Betaproteobacteria</taxon>
        <taxon>Rhodocyclales</taxon>
        <taxon>Zoogloeaceae</taxon>
        <taxon>Thauera</taxon>
    </lineage>
</organism>
<proteinExistence type="inferred from homology"/>
<dbReference type="GO" id="GO:0010181">
    <property type="term" value="F:FMN binding"/>
    <property type="evidence" value="ECO:0007669"/>
    <property type="project" value="InterPro"/>
</dbReference>
<dbReference type="GO" id="GO:0051536">
    <property type="term" value="F:iron-sulfur cluster binding"/>
    <property type="evidence" value="ECO:0007669"/>
    <property type="project" value="UniProtKB-KW"/>
</dbReference>
<dbReference type="STRING" id="96773.Tchl_1890"/>
<dbReference type="Gene3D" id="3.40.50.720">
    <property type="entry name" value="NAD(P)-binding Rossmann-like Domain"/>
    <property type="match status" value="1"/>
</dbReference>
<evidence type="ECO:0000256" key="6">
    <source>
        <dbReference type="ARBA" id="ARBA00022723"/>
    </source>
</evidence>
<keyword evidence="8" id="KW-0408">Iron</keyword>
<keyword evidence="5" id="KW-0288">FMN</keyword>
<evidence type="ECO:0000256" key="1">
    <source>
        <dbReference type="ARBA" id="ARBA00001917"/>
    </source>
</evidence>
<dbReference type="InterPro" id="IPR036188">
    <property type="entry name" value="FAD/NAD-bd_sf"/>
</dbReference>
<evidence type="ECO:0000256" key="7">
    <source>
        <dbReference type="ARBA" id="ARBA00023002"/>
    </source>
</evidence>
<dbReference type="InterPro" id="IPR051793">
    <property type="entry name" value="NADH:flavin_oxidoreductase"/>
</dbReference>
<dbReference type="PRINTS" id="PR00469">
    <property type="entry name" value="PNDRDTASEII"/>
</dbReference>
<keyword evidence="11" id="KW-1185">Reference proteome</keyword>
<evidence type="ECO:0000256" key="5">
    <source>
        <dbReference type="ARBA" id="ARBA00022643"/>
    </source>
</evidence>
<dbReference type="PRINTS" id="PR00368">
    <property type="entry name" value="FADPNR"/>
</dbReference>
<evidence type="ECO:0000256" key="3">
    <source>
        <dbReference type="ARBA" id="ARBA00011048"/>
    </source>
</evidence>